<name>A0A8J5XW93_DIALT</name>
<dbReference type="GO" id="GO:0008574">
    <property type="term" value="F:plus-end-directed microtubule motor activity"/>
    <property type="evidence" value="ECO:0007669"/>
    <property type="project" value="TreeGrafter"/>
</dbReference>
<gene>
    <name evidence="13" type="ORF">KFE25_006252</name>
</gene>
<evidence type="ECO:0000313" key="14">
    <source>
        <dbReference type="Proteomes" id="UP000751190"/>
    </source>
</evidence>
<feature type="compositionally biased region" description="Basic and acidic residues" evidence="11">
    <location>
        <begin position="1242"/>
        <end position="1253"/>
    </location>
</feature>
<accession>A0A8J5XW93</accession>
<keyword evidence="14" id="KW-1185">Reference proteome</keyword>
<evidence type="ECO:0000256" key="4">
    <source>
        <dbReference type="ARBA" id="ARBA00022741"/>
    </source>
</evidence>
<reference evidence="13" key="1">
    <citation type="submission" date="2021-05" db="EMBL/GenBank/DDBJ databases">
        <title>The genome of the haptophyte Pavlova lutheri (Diacronema luteri, Pavlovales) - a model for lipid biosynthesis in eukaryotic algae.</title>
        <authorList>
            <person name="Hulatt C.J."/>
            <person name="Posewitz M.C."/>
        </authorList>
    </citation>
    <scope>NUCLEOTIDE SEQUENCE</scope>
    <source>
        <strain evidence="13">NIVA-4/92</strain>
    </source>
</reference>
<keyword evidence="3" id="KW-0493">Microtubule</keyword>
<evidence type="ECO:0000256" key="10">
    <source>
        <dbReference type="SAM" id="Coils"/>
    </source>
</evidence>
<dbReference type="Gene3D" id="3.40.850.10">
    <property type="entry name" value="Kinesin motor domain"/>
    <property type="match status" value="1"/>
</dbReference>
<evidence type="ECO:0000256" key="1">
    <source>
        <dbReference type="ARBA" id="ARBA00004245"/>
    </source>
</evidence>
<evidence type="ECO:0000256" key="6">
    <source>
        <dbReference type="ARBA" id="ARBA00023175"/>
    </source>
</evidence>
<dbReference type="InterPro" id="IPR019821">
    <property type="entry name" value="Kinesin_motor_CS"/>
</dbReference>
<evidence type="ECO:0000256" key="5">
    <source>
        <dbReference type="ARBA" id="ARBA00022840"/>
    </source>
</evidence>
<sequence length="1410" mass="141890">MDGGKAVQVVVRLRPLNERESKGSTLPVITASTDKSEVCICRGQGNRQVRQAFSFDRVFTSFTSQQEVFQQTFLEQGIIDDVLRGYESTVFAYGQTGTGKTFTMEGELASAELQGVIPRATSEMFARLARCEWSEVKASYLEIYCEELCDLLLPHDHADGAKLSLVEDKSKRGKGVFCHGLSEATVANEREVLELIHRAGERRKVGETKMNARSSRSHCIFTLSVHSKTRLDDGAMIESSGKLHLVDLAGSECAKACGASSEARERERKNINQSLLTLGRVIGALREGGASSGQHVPYRDSKLTRLLQESLGGRCKTCIIATLSPSALAADESLSTLQYAQMAMGIQNKPVAMSYLKMAGIDGVGAAGGAGGAAGGGGGSIEEWSRMEMRLAYMESQVAEAQSALARKHAALAGAEQRADDAEARAAATAAELARARADVAAERARAERGEAERDEALAEAERRALVLAATRRTEAKLTAEARALLSAVKASARECGVLHGALRAHADDERARRDASRALSHEVGAALEALNGAADAHAVALGDGARTAADALRDRLGAARAATADADARAADAARDGRARATALANGVANGAADARGARDEVAAAEVAARDALAGALRARLGAARAALAALEQGAADRAADVCAREGARSAAMAEAGAALERMAGAQASAGVDAAASLADEVAALRERLCAHRDAIAEHGAGLAGLASAHDRCLAAMEANRAARAAHEGECAAAHAVHAAALDDALGAHARARRDGAATAAIDDAGVALAAGDERLGAALDGACAALEASAERARTGCPELRARDALARARDAAALTADNARAALDAEAHKLSGARDALDAWLAGAPAREEAAIAAMLAGVQQLAARELAAIRASTADAVGAMGASARGAAHGFGRAATALVDAAVARDADARALDGELQAWGTASRDAADAATAAARSVRDARADAAAARACTEGALVGARGALAGWTTASDGIDAAVRGAATAQRGASDARASAHAASDAAEHAALVDAAGARAALGTAAARASGALVDDASAADVATATLGARAAGASDAARDATAELQAAARDAAADALRAGAALVAAGEEPSRVSRELRARADAELDSACEEAGVALDGMGAARAAADAGDAERWSALAAASAAAAAELGASLDANADAAAGALGAARAALASAEAGASAALDESASAALAHARAHADGARALGGALEEHARDVWRALEPVPPPREREAIPFSEALSATPAEAEVLRGARSADENDAAHASADGGAIDGGHCDDGDGTARAGVAAPQAQTQPHSPALSKASSASSSVRSYSSNAAVSLALDAAAAKTARFAAPALGGGSGDENARPNCDARPHTAIPTSPVPFGKKAAKQHVAAGAAGIDRPDSRSRPATAGSTQSRIPALPKSRAVVKAAAPK</sequence>
<dbReference type="Pfam" id="PF00225">
    <property type="entry name" value="Kinesin"/>
    <property type="match status" value="1"/>
</dbReference>
<dbReference type="FunFam" id="3.40.850.10:FF:000019">
    <property type="entry name" value="Kinesin-like protein KIN-5D"/>
    <property type="match status" value="1"/>
</dbReference>
<evidence type="ECO:0000256" key="3">
    <source>
        <dbReference type="ARBA" id="ARBA00022701"/>
    </source>
</evidence>
<dbReference type="OMA" id="AHEGECA"/>
<dbReference type="GO" id="GO:0008017">
    <property type="term" value="F:microtubule binding"/>
    <property type="evidence" value="ECO:0007669"/>
    <property type="project" value="InterPro"/>
</dbReference>
<dbReference type="PRINTS" id="PR00380">
    <property type="entry name" value="KINESINHEAVY"/>
</dbReference>
<dbReference type="PROSITE" id="PS50067">
    <property type="entry name" value="KINESIN_MOTOR_2"/>
    <property type="match status" value="1"/>
</dbReference>
<dbReference type="GO" id="GO:0090307">
    <property type="term" value="P:mitotic spindle assembly"/>
    <property type="evidence" value="ECO:0007669"/>
    <property type="project" value="TreeGrafter"/>
</dbReference>
<dbReference type="GO" id="GO:0007018">
    <property type="term" value="P:microtubule-based movement"/>
    <property type="evidence" value="ECO:0007669"/>
    <property type="project" value="InterPro"/>
</dbReference>
<evidence type="ECO:0000256" key="2">
    <source>
        <dbReference type="ARBA" id="ARBA00022490"/>
    </source>
</evidence>
<dbReference type="SUPFAM" id="SSF52540">
    <property type="entry name" value="P-loop containing nucleoside triphosphate hydrolases"/>
    <property type="match status" value="1"/>
</dbReference>
<dbReference type="InterPro" id="IPR047149">
    <property type="entry name" value="KIF11-like"/>
</dbReference>
<organism evidence="13 14">
    <name type="scientific">Diacronema lutheri</name>
    <name type="common">Unicellular marine alga</name>
    <name type="synonym">Monochrysis lutheri</name>
    <dbReference type="NCBI Taxonomy" id="2081491"/>
    <lineage>
        <taxon>Eukaryota</taxon>
        <taxon>Haptista</taxon>
        <taxon>Haptophyta</taxon>
        <taxon>Pavlovophyceae</taxon>
        <taxon>Pavlovales</taxon>
        <taxon>Pavlovaceae</taxon>
        <taxon>Diacronema</taxon>
    </lineage>
</organism>
<dbReference type="GO" id="GO:0005876">
    <property type="term" value="C:spindle microtubule"/>
    <property type="evidence" value="ECO:0007669"/>
    <property type="project" value="TreeGrafter"/>
</dbReference>
<keyword evidence="4 9" id="KW-0547">Nucleotide-binding</keyword>
<dbReference type="EMBL" id="JAGTXO010000002">
    <property type="protein sequence ID" value="KAG8469797.1"/>
    <property type="molecule type" value="Genomic_DNA"/>
</dbReference>
<evidence type="ECO:0000256" key="8">
    <source>
        <dbReference type="ARBA" id="ARBA00034704"/>
    </source>
</evidence>
<evidence type="ECO:0000256" key="7">
    <source>
        <dbReference type="ARBA" id="ARBA00023212"/>
    </source>
</evidence>
<keyword evidence="7" id="KW-0206">Cytoskeleton</keyword>
<dbReference type="SMART" id="SM00129">
    <property type="entry name" value="KISc"/>
    <property type="match status" value="1"/>
</dbReference>
<dbReference type="PANTHER" id="PTHR47970">
    <property type="entry name" value="KINESIN-LIKE PROTEIN KIF11"/>
    <property type="match status" value="1"/>
</dbReference>
<feature type="domain" description="Kinesin motor" evidence="12">
    <location>
        <begin position="6"/>
        <end position="346"/>
    </location>
</feature>
<evidence type="ECO:0000256" key="9">
    <source>
        <dbReference type="PROSITE-ProRule" id="PRU00283"/>
    </source>
</evidence>
<feature type="coiled-coil region" evidence="10">
    <location>
        <begin position="398"/>
        <end position="462"/>
    </location>
</feature>
<protein>
    <recommendedName>
        <fullName evidence="12">Kinesin motor domain-containing protein</fullName>
    </recommendedName>
</protein>
<feature type="binding site" evidence="9">
    <location>
        <begin position="94"/>
        <end position="101"/>
    </location>
    <ligand>
        <name>ATP</name>
        <dbReference type="ChEBI" id="CHEBI:30616"/>
    </ligand>
</feature>
<dbReference type="GO" id="GO:0072686">
    <property type="term" value="C:mitotic spindle"/>
    <property type="evidence" value="ECO:0007669"/>
    <property type="project" value="TreeGrafter"/>
</dbReference>
<evidence type="ECO:0000256" key="11">
    <source>
        <dbReference type="SAM" id="MobiDB-lite"/>
    </source>
</evidence>
<proteinExistence type="inferred from homology"/>
<dbReference type="PANTHER" id="PTHR47970:SF12">
    <property type="entry name" value="KINESIN FAMILY MEMBER 11"/>
    <property type="match status" value="1"/>
</dbReference>
<keyword evidence="2" id="KW-0963">Cytoplasm</keyword>
<dbReference type="GO" id="GO:0005524">
    <property type="term" value="F:ATP binding"/>
    <property type="evidence" value="ECO:0007669"/>
    <property type="project" value="UniProtKB-UniRule"/>
</dbReference>
<keyword evidence="10" id="KW-0175">Coiled coil</keyword>
<dbReference type="PROSITE" id="PS00411">
    <property type="entry name" value="KINESIN_MOTOR_1"/>
    <property type="match status" value="1"/>
</dbReference>
<keyword evidence="5 9" id="KW-0067">ATP-binding</keyword>
<feature type="region of interest" description="Disordered" evidence="11">
    <location>
        <begin position="1330"/>
        <end position="1410"/>
    </location>
</feature>
<comment type="caution">
    <text evidence="13">The sequence shown here is derived from an EMBL/GenBank/DDBJ whole genome shotgun (WGS) entry which is preliminary data.</text>
</comment>
<dbReference type="InterPro" id="IPR001752">
    <property type="entry name" value="Kinesin_motor_dom"/>
</dbReference>
<comment type="similarity">
    <text evidence="8">Belongs to the TRAFAC class myosin-kinesin ATPase superfamily. Kinesin family. KIN-5/BimC subfamily.</text>
</comment>
<dbReference type="GO" id="GO:0051231">
    <property type="term" value="P:spindle elongation"/>
    <property type="evidence" value="ECO:0007669"/>
    <property type="project" value="TreeGrafter"/>
</dbReference>
<evidence type="ECO:0000313" key="13">
    <source>
        <dbReference type="EMBL" id="KAG8469797.1"/>
    </source>
</evidence>
<comment type="subcellular location">
    <subcellularLocation>
        <location evidence="1">Cytoplasm</location>
        <location evidence="1">Cytoskeleton</location>
    </subcellularLocation>
</comment>
<dbReference type="OrthoDB" id="3176171at2759"/>
<dbReference type="InterPro" id="IPR036961">
    <property type="entry name" value="Kinesin_motor_dom_sf"/>
</dbReference>
<feature type="compositionally biased region" description="Basic and acidic residues" evidence="11">
    <location>
        <begin position="1338"/>
        <end position="1348"/>
    </location>
</feature>
<evidence type="ECO:0000259" key="12">
    <source>
        <dbReference type="PROSITE" id="PS50067"/>
    </source>
</evidence>
<feature type="region of interest" description="Disordered" evidence="11">
    <location>
        <begin position="1242"/>
        <end position="1297"/>
    </location>
</feature>
<keyword evidence="6 9" id="KW-0505">Motor protein</keyword>
<dbReference type="InterPro" id="IPR027417">
    <property type="entry name" value="P-loop_NTPase"/>
</dbReference>
<dbReference type="Proteomes" id="UP000751190">
    <property type="component" value="Unassembled WGS sequence"/>
</dbReference>